<dbReference type="Proteomes" id="UP001165080">
    <property type="component" value="Unassembled WGS sequence"/>
</dbReference>
<evidence type="ECO:0000313" key="2">
    <source>
        <dbReference type="EMBL" id="GLC48402.1"/>
    </source>
</evidence>
<evidence type="ECO:0000313" key="3">
    <source>
        <dbReference type="Proteomes" id="UP001165080"/>
    </source>
</evidence>
<reference evidence="2 3" key="1">
    <citation type="journal article" date="2023" name="Commun. Biol.">
        <title>Reorganization of the ancestral sex-determining regions during the evolution of trioecy in Pleodorina starrii.</title>
        <authorList>
            <person name="Takahashi K."/>
            <person name="Suzuki S."/>
            <person name="Kawai-Toyooka H."/>
            <person name="Yamamoto K."/>
            <person name="Hamaji T."/>
            <person name="Ootsuki R."/>
            <person name="Yamaguchi H."/>
            <person name="Kawachi M."/>
            <person name="Higashiyama T."/>
            <person name="Nozaki H."/>
        </authorList>
    </citation>
    <scope>NUCLEOTIDE SEQUENCE [LARGE SCALE GENOMIC DNA]</scope>
    <source>
        <strain evidence="2 3">NIES-4479</strain>
    </source>
</reference>
<name>A0A9W6EX73_9CHLO</name>
<comment type="caution">
    <text evidence="2">The sequence shown here is derived from an EMBL/GenBank/DDBJ whole genome shotgun (WGS) entry which is preliminary data.</text>
</comment>
<gene>
    <name evidence="2" type="primary">PLEST000953</name>
    <name evidence="2" type="ORF">PLESTB_000093300</name>
</gene>
<protein>
    <submittedName>
        <fullName evidence="2">Uncharacterized protein</fullName>
    </submittedName>
</protein>
<organism evidence="2 3">
    <name type="scientific">Pleodorina starrii</name>
    <dbReference type="NCBI Taxonomy" id="330485"/>
    <lineage>
        <taxon>Eukaryota</taxon>
        <taxon>Viridiplantae</taxon>
        <taxon>Chlorophyta</taxon>
        <taxon>core chlorophytes</taxon>
        <taxon>Chlorophyceae</taxon>
        <taxon>CS clade</taxon>
        <taxon>Chlamydomonadales</taxon>
        <taxon>Volvocaceae</taxon>
        <taxon>Pleodorina</taxon>
    </lineage>
</organism>
<feature type="region of interest" description="Disordered" evidence="1">
    <location>
        <begin position="1"/>
        <end position="59"/>
    </location>
</feature>
<feature type="region of interest" description="Disordered" evidence="1">
    <location>
        <begin position="233"/>
        <end position="280"/>
    </location>
</feature>
<feature type="compositionally biased region" description="Low complexity" evidence="1">
    <location>
        <begin position="233"/>
        <end position="242"/>
    </location>
</feature>
<proteinExistence type="predicted"/>
<evidence type="ECO:0000256" key="1">
    <source>
        <dbReference type="SAM" id="MobiDB-lite"/>
    </source>
</evidence>
<dbReference type="EMBL" id="BRXU01000001">
    <property type="protein sequence ID" value="GLC48402.1"/>
    <property type="molecule type" value="Genomic_DNA"/>
</dbReference>
<accession>A0A9W6EX73</accession>
<feature type="compositionally biased region" description="Low complexity" evidence="1">
    <location>
        <begin position="25"/>
        <end position="59"/>
    </location>
</feature>
<sequence>MRDDSGDRGSTLGADGTAGGGGSGSPSLEHPASSPGDGSSSSSGPLVRSAATAVPAAVPAGSRSWALAELDAPPPDAEQVLVRRAALAARRAEAEAHHHRDVWVKDPHGGPYRKALARGSGRGAAAGPLAVPDPRRPAEPGYEVVEVGPTTNFVGNAMSTGAVDLVLAQLEQLRNHRGRPKGLPAPAHRTVPPALLAAATPAQPSTAASDSVAAAGAATAAVGPAPTGTVAATAATAKTGAETEAEPPILPSQLGEAASGSGGGEGDRGADVAGQWAAPSAPTRLRAMKRALHERAAERKAEGTLAWHVAWQGGSRKPARCRDSTD</sequence>
<keyword evidence="3" id="KW-1185">Reference proteome</keyword>
<dbReference type="AlphaFoldDB" id="A0A9W6EX73"/>